<reference evidence="2 3" key="1">
    <citation type="journal article" date="2018" name="MBio">
        <title>Comparative Genomics Reveals the Core Gene Toolbox for the Fungus-Insect Symbiosis.</title>
        <authorList>
            <person name="Wang Y."/>
            <person name="Stata M."/>
            <person name="Wang W."/>
            <person name="Stajich J.E."/>
            <person name="White M.M."/>
            <person name="Moncalvo J.M."/>
        </authorList>
    </citation>
    <scope>NUCLEOTIDE SEQUENCE [LARGE SCALE GENOMIC DNA]</scope>
    <source>
        <strain evidence="2 3">AUS-77-4</strain>
    </source>
</reference>
<feature type="chain" id="PRO_5015686414" description="Glycolipid transfer protein domain-containing protein" evidence="1">
    <location>
        <begin position="19"/>
        <end position="319"/>
    </location>
</feature>
<keyword evidence="3" id="KW-1185">Reference proteome</keyword>
<evidence type="ECO:0000256" key="1">
    <source>
        <dbReference type="SAM" id="SignalP"/>
    </source>
</evidence>
<evidence type="ECO:0008006" key="4">
    <source>
        <dbReference type="Google" id="ProtNLM"/>
    </source>
</evidence>
<dbReference type="AlphaFoldDB" id="A0A2T9YN54"/>
<accession>A0A2T9YN54</accession>
<evidence type="ECO:0000313" key="2">
    <source>
        <dbReference type="EMBL" id="PVU93783.1"/>
    </source>
</evidence>
<protein>
    <recommendedName>
        <fullName evidence="4">Glycolipid transfer protein domain-containing protein</fullName>
    </recommendedName>
</protein>
<comment type="caution">
    <text evidence="2">The sequence shown here is derived from an EMBL/GenBank/DDBJ whole genome shotgun (WGS) entry which is preliminary data.</text>
</comment>
<dbReference type="Proteomes" id="UP000245699">
    <property type="component" value="Unassembled WGS sequence"/>
</dbReference>
<keyword evidence="1" id="KW-0732">Signal</keyword>
<feature type="signal peptide" evidence="1">
    <location>
        <begin position="1"/>
        <end position="18"/>
    </location>
</feature>
<sequence length="319" mass="36873">MVSLKVVGLIGVFTLVCGQKPTNLNDENHIDTTSKIRDDGGKKDLGFVEFIERFWTMPAERGSARNFNLIDNEDEKKLDKTKKKGEPSFGKYGKRDETETSAKVVPLMKKDSFKIYRNNPLEMEELGEVKDSLVCDCEGDLEPHIKLKAFSTHVYWFEQKIANLIQSAKHFSDEAKNVRKEQHEFTKNYPFHTFQHDAKNTEYHDAYHSAITSSRTDVFRIETAAYNFAKIGHVLLKRYFPENLSDDSFSKTTLNYFLELYEFVEKSASAIYEKSYHQGYQNSTMDCYEIASTFSDTIKPTFLQYGKNIKALEEISDLE</sequence>
<dbReference type="EMBL" id="MBFT01000301">
    <property type="protein sequence ID" value="PVU93783.1"/>
    <property type="molecule type" value="Genomic_DNA"/>
</dbReference>
<proteinExistence type="predicted"/>
<evidence type="ECO:0000313" key="3">
    <source>
        <dbReference type="Proteomes" id="UP000245699"/>
    </source>
</evidence>
<organism evidence="2 3">
    <name type="scientific">Furculomyces boomerangus</name>
    <dbReference type="NCBI Taxonomy" id="61424"/>
    <lineage>
        <taxon>Eukaryota</taxon>
        <taxon>Fungi</taxon>
        <taxon>Fungi incertae sedis</taxon>
        <taxon>Zoopagomycota</taxon>
        <taxon>Kickxellomycotina</taxon>
        <taxon>Harpellomycetes</taxon>
        <taxon>Harpellales</taxon>
        <taxon>Harpellaceae</taxon>
        <taxon>Furculomyces</taxon>
    </lineage>
</organism>
<gene>
    <name evidence="2" type="ORF">BB559_003161</name>
</gene>
<name>A0A2T9YN54_9FUNG</name>